<dbReference type="Proteomes" id="UP000800094">
    <property type="component" value="Unassembled WGS sequence"/>
</dbReference>
<sequence>MSFGFSVGDFLAAGRLIKDVIIILRTSARSEHQELILELHGLQRALHQIEHLKAPPEQHISVNSIKVAALMCTHVLDEFAAKLRRFETLMGLQRKGHKIELWKQKLRWGFTMEDEVRNLRAYLAAHVGSLNMRLVTEGLTSTHLAAERSDLNIAELHRVAEGNESSLVKIHHNVEESGAITRCVQSTLGKVASMVSGEILPQLKRLTEQVSKIWQTNTQLIGFLVKMQEAPEPALQYTWFQAPVKFEDALGRVFPIPSEFDWPKVEAIITVHFHGSPGHAKVVAGEYELFDPIDRRQVISKPTFHGLRPGMSITMAFVVGRYTHELEEEKRCPRPGCRASAFRLLDGGSAQW</sequence>
<name>A0A6A6J3X2_9PLEO</name>
<dbReference type="PANTHER" id="PTHR38886">
    <property type="entry name" value="SESA DOMAIN-CONTAINING PROTEIN"/>
    <property type="match status" value="1"/>
</dbReference>
<dbReference type="Pfam" id="PF22893">
    <property type="entry name" value="ULD_2"/>
    <property type="match status" value="1"/>
</dbReference>
<evidence type="ECO:0000259" key="1">
    <source>
        <dbReference type="Pfam" id="PF22893"/>
    </source>
</evidence>
<evidence type="ECO:0000313" key="2">
    <source>
        <dbReference type="EMBL" id="KAF2257268.1"/>
    </source>
</evidence>
<organism evidence="2 3">
    <name type="scientific">Trematosphaeria pertusa</name>
    <dbReference type="NCBI Taxonomy" id="390896"/>
    <lineage>
        <taxon>Eukaryota</taxon>
        <taxon>Fungi</taxon>
        <taxon>Dikarya</taxon>
        <taxon>Ascomycota</taxon>
        <taxon>Pezizomycotina</taxon>
        <taxon>Dothideomycetes</taxon>
        <taxon>Pleosporomycetidae</taxon>
        <taxon>Pleosporales</taxon>
        <taxon>Massarineae</taxon>
        <taxon>Trematosphaeriaceae</taxon>
        <taxon>Trematosphaeria</taxon>
    </lineage>
</organism>
<feature type="domain" description="Ubiquitin-like" evidence="1">
    <location>
        <begin position="241"/>
        <end position="319"/>
    </location>
</feature>
<evidence type="ECO:0000313" key="3">
    <source>
        <dbReference type="Proteomes" id="UP000800094"/>
    </source>
</evidence>
<dbReference type="GeneID" id="54587694"/>
<proteinExistence type="predicted"/>
<protein>
    <recommendedName>
        <fullName evidence="1">Ubiquitin-like domain-containing protein</fullName>
    </recommendedName>
</protein>
<accession>A0A6A6J3X2</accession>
<keyword evidence="3" id="KW-1185">Reference proteome</keyword>
<dbReference type="RefSeq" id="XP_033692272.1">
    <property type="nucleotide sequence ID" value="XM_033834364.1"/>
</dbReference>
<dbReference type="PANTHER" id="PTHR38886:SF1">
    <property type="entry name" value="NACHT-NTPASE AND P-LOOP NTPASES N-TERMINAL DOMAIN-CONTAINING PROTEIN"/>
    <property type="match status" value="1"/>
</dbReference>
<dbReference type="InterPro" id="IPR054464">
    <property type="entry name" value="ULD_fung"/>
</dbReference>
<dbReference type="AlphaFoldDB" id="A0A6A6J3X2"/>
<dbReference type="OrthoDB" id="3045089at2759"/>
<dbReference type="EMBL" id="ML987189">
    <property type="protein sequence ID" value="KAF2257268.1"/>
    <property type="molecule type" value="Genomic_DNA"/>
</dbReference>
<gene>
    <name evidence="2" type="ORF">BU26DRAFT_575818</name>
</gene>
<reference evidence="2" key="1">
    <citation type="journal article" date="2020" name="Stud. Mycol.">
        <title>101 Dothideomycetes genomes: a test case for predicting lifestyles and emergence of pathogens.</title>
        <authorList>
            <person name="Haridas S."/>
            <person name="Albert R."/>
            <person name="Binder M."/>
            <person name="Bloem J."/>
            <person name="Labutti K."/>
            <person name="Salamov A."/>
            <person name="Andreopoulos B."/>
            <person name="Baker S."/>
            <person name="Barry K."/>
            <person name="Bills G."/>
            <person name="Bluhm B."/>
            <person name="Cannon C."/>
            <person name="Castanera R."/>
            <person name="Culley D."/>
            <person name="Daum C."/>
            <person name="Ezra D."/>
            <person name="Gonzalez J."/>
            <person name="Henrissat B."/>
            <person name="Kuo A."/>
            <person name="Liang C."/>
            <person name="Lipzen A."/>
            <person name="Lutzoni F."/>
            <person name="Magnuson J."/>
            <person name="Mondo S."/>
            <person name="Nolan M."/>
            <person name="Ohm R."/>
            <person name="Pangilinan J."/>
            <person name="Park H.-J."/>
            <person name="Ramirez L."/>
            <person name="Alfaro M."/>
            <person name="Sun H."/>
            <person name="Tritt A."/>
            <person name="Yoshinaga Y."/>
            <person name="Zwiers L.-H."/>
            <person name="Turgeon B."/>
            <person name="Goodwin S."/>
            <person name="Spatafora J."/>
            <person name="Crous P."/>
            <person name="Grigoriev I."/>
        </authorList>
    </citation>
    <scope>NUCLEOTIDE SEQUENCE</scope>
    <source>
        <strain evidence="2">CBS 122368</strain>
    </source>
</reference>